<comment type="caution">
    <text evidence="5">The sequence shown here is derived from an EMBL/GenBank/DDBJ whole genome shotgun (WGS) entry which is preliminary data.</text>
</comment>
<evidence type="ECO:0000256" key="2">
    <source>
        <dbReference type="ARBA" id="ARBA00022827"/>
    </source>
</evidence>
<dbReference type="SUPFAM" id="SSF56176">
    <property type="entry name" value="FAD-binding/transporter-associated domain-like"/>
    <property type="match status" value="1"/>
</dbReference>
<sequence>MFRADDYVKAESLAEAYELCKKRSSLVLGGMVWMKMTGITKRTIVDLSGLGLDKIEETEEAFSIGSMCTLRQLETHPGLNAYFGGIFKECTRHIVGVQMRNCATVGGSIWGRFGFSDILTCMLALDTQVELFHEGMVSLEEFARRPVRRDERDILVRIIIKKDGRRAAYASQRNSQTDFPVIACCVASLGRHWFVSIGARPARARLVRVKEDDFDTLSQLAAEAAGAYSYGTNMRGSGEYRQFLAETYTRRLMEKLRGRSVSRQ</sequence>
<dbReference type="GO" id="GO:0071949">
    <property type="term" value="F:FAD binding"/>
    <property type="evidence" value="ECO:0007669"/>
    <property type="project" value="InterPro"/>
</dbReference>
<dbReference type="GO" id="GO:0016491">
    <property type="term" value="F:oxidoreductase activity"/>
    <property type="evidence" value="ECO:0007669"/>
    <property type="project" value="UniProtKB-KW"/>
</dbReference>
<dbReference type="Pfam" id="PF00941">
    <property type="entry name" value="FAD_binding_5"/>
    <property type="match status" value="1"/>
</dbReference>
<dbReference type="InterPro" id="IPR016166">
    <property type="entry name" value="FAD-bd_PCMH"/>
</dbReference>
<evidence type="ECO:0000259" key="4">
    <source>
        <dbReference type="PROSITE" id="PS51387"/>
    </source>
</evidence>
<keyword evidence="3" id="KW-0560">Oxidoreductase</keyword>
<dbReference type="EMBL" id="DWWT01000020">
    <property type="protein sequence ID" value="HJC05475.1"/>
    <property type="molecule type" value="Genomic_DNA"/>
</dbReference>
<dbReference type="PANTHER" id="PTHR42659:SF2">
    <property type="entry name" value="XANTHINE DEHYDROGENASE SUBUNIT C-RELATED"/>
    <property type="match status" value="1"/>
</dbReference>
<dbReference type="SUPFAM" id="SSF55447">
    <property type="entry name" value="CO dehydrogenase flavoprotein C-terminal domain-like"/>
    <property type="match status" value="1"/>
</dbReference>
<dbReference type="InterPro" id="IPR016169">
    <property type="entry name" value="FAD-bd_PCMH_sub2"/>
</dbReference>
<keyword evidence="1" id="KW-0285">Flavoprotein</keyword>
<proteinExistence type="predicted"/>
<dbReference type="SMART" id="SM01092">
    <property type="entry name" value="CO_deh_flav_C"/>
    <property type="match status" value="1"/>
</dbReference>
<gene>
    <name evidence="5" type="ORF">H9704_04895</name>
</gene>
<dbReference type="InterPro" id="IPR002346">
    <property type="entry name" value="Mopterin_DH_FAD-bd"/>
</dbReference>
<dbReference type="Proteomes" id="UP000823910">
    <property type="component" value="Unassembled WGS sequence"/>
</dbReference>
<dbReference type="InterPro" id="IPR051312">
    <property type="entry name" value="Diverse_Substr_Oxidored"/>
</dbReference>
<feature type="domain" description="FAD-binding PCMH-type" evidence="4">
    <location>
        <begin position="1"/>
        <end position="165"/>
    </location>
</feature>
<dbReference type="InterPro" id="IPR036318">
    <property type="entry name" value="FAD-bd_PCMH-like_sf"/>
</dbReference>
<dbReference type="PANTHER" id="PTHR42659">
    <property type="entry name" value="XANTHINE DEHYDROGENASE SUBUNIT C-RELATED"/>
    <property type="match status" value="1"/>
</dbReference>
<dbReference type="InterPro" id="IPR005107">
    <property type="entry name" value="CO_DH_flav_C"/>
</dbReference>
<evidence type="ECO:0000256" key="3">
    <source>
        <dbReference type="ARBA" id="ARBA00023002"/>
    </source>
</evidence>
<evidence type="ECO:0000313" key="5">
    <source>
        <dbReference type="EMBL" id="HJC05475.1"/>
    </source>
</evidence>
<reference evidence="5" key="2">
    <citation type="submission" date="2021-04" db="EMBL/GenBank/DDBJ databases">
        <authorList>
            <person name="Gilroy R."/>
        </authorList>
    </citation>
    <scope>NUCLEOTIDE SEQUENCE</scope>
    <source>
        <strain evidence="5">CHK180-15479</strain>
    </source>
</reference>
<evidence type="ECO:0000256" key="1">
    <source>
        <dbReference type="ARBA" id="ARBA00022630"/>
    </source>
</evidence>
<dbReference type="PROSITE" id="PS51387">
    <property type="entry name" value="FAD_PCMH"/>
    <property type="match status" value="1"/>
</dbReference>
<reference evidence="5" key="1">
    <citation type="journal article" date="2021" name="PeerJ">
        <title>Extensive microbial diversity within the chicken gut microbiome revealed by metagenomics and culture.</title>
        <authorList>
            <person name="Gilroy R."/>
            <person name="Ravi A."/>
            <person name="Getino M."/>
            <person name="Pursley I."/>
            <person name="Horton D.L."/>
            <person name="Alikhan N.F."/>
            <person name="Baker D."/>
            <person name="Gharbi K."/>
            <person name="Hall N."/>
            <person name="Watson M."/>
            <person name="Adriaenssens E.M."/>
            <person name="Foster-Nyarko E."/>
            <person name="Jarju S."/>
            <person name="Secka A."/>
            <person name="Antonio M."/>
            <person name="Oren A."/>
            <person name="Chaudhuri R.R."/>
            <person name="La Ragione R."/>
            <person name="Hildebrand F."/>
            <person name="Pallen M.J."/>
        </authorList>
    </citation>
    <scope>NUCLEOTIDE SEQUENCE</scope>
    <source>
        <strain evidence="5">CHK180-15479</strain>
    </source>
</reference>
<dbReference type="Gene3D" id="3.30.465.10">
    <property type="match status" value="1"/>
</dbReference>
<accession>A0A9D2MYW0</accession>
<keyword evidence="2" id="KW-0274">FAD</keyword>
<dbReference type="AlphaFoldDB" id="A0A9D2MYW0"/>
<evidence type="ECO:0000313" key="6">
    <source>
        <dbReference type="Proteomes" id="UP000823910"/>
    </source>
</evidence>
<organism evidence="5 6">
    <name type="scientific">Candidatus Enterocloster excrementipullorum</name>
    <dbReference type="NCBI Taxonomy" id="2838559"/>
    <lineage>
        <taxon>Bacteria</taxon>
        <taxon>Bacillati</taxon>
        <taxon>Bacillota</taxon>
        <taxon>Clostridia</taxon>
        <taxon>Lachnospirales</taxon>
        <taxon>Lachnospiraceae</taxon>
        <taxon>Enterocloster</taxon>
    </lineage>
</organism>
<name>A0A9D2MYW0_9FIRM</name>
<protein>
    <submittedName>
        <fullName evidence="5">FAD binding domain-containing protein</fullName>
    </submittedName>
</protein>
<dbReference type="InterPro" id="IPR036683">
    <property type="entry name" value="CO_DH_flav_C_dom_sf"/>
</dbReference>